<accession>A0A7Z0WSN8</accession>
<evidence type="ECO:0000256" key="3">
    <source>
        <dbReference type="ARBA" id="ARBA00022475"/>
    </source>
</evidence>
<name>A0A7Z0WSN8_9PSEU</name>
<feature type="transmembrane region" description="Helical" evidence="8">
    <location>
        <begin position="68"/>
        <end position="89"/>
    </location>
</feature>
<dbReference type="InterPro" id="IPR036259">
    <property type="entry name" value="MFS_trans_sf"/>
</dbReference>
<dbReference type="PANTHER" id="PTHR23513:SF6">
    <property type="entry name" value="MAJOR FACILITATOR SUPERFAMILY ASSOCIATED DOMAIN-CONTAINING PROTEIN"/>
    <property type="match status" value="1"/>
</dbReference>
<evidence type="ECO:0000256" key="8">
    <source>
        <dbReference type="SAM" id="Phobius"/>
    </source>
</evidence>
<dbReference type="InterPro" id="IPR020846">
    <property type="entry name" value="MFS_dom"/>
</dbReference>
<feature type="transmembrane region" description="Helical" evidence="8">
    <location>
        <begin position="247"/>
        <end position="267"/>
    </location>
</feature>
<dbReference type="GO" id="GO:0022857">
    <property type="term" value="F:transmembrane transporter activity"/>
    <property type="evidence" value="ECO:0007669"/>
    <property type="project" value="InterPro"/>
</dbReference>
<evidence type="ECO:0000256" key="5">
    <source>
        <dbReference type="ARBA" id="ARBA00022989"/>
    </source>
</evidence>
<dbReference type="CDD" id="cd06173">
    <property type="entry name" value="MFS_MefA_like"/>
    <property type="match status" value="1"/>
</dbReference>
<protein>
    <recommendedName>
        <fullName evidence="9">Major facilitator superfamily (MFS) profile domain-containing protein</fullName>
    </recommendedName>
</protein>
<evidence type="ECO:0000259" key="9">
    <source>
        <dbReference type="PROSITE" id="PS50850"/>
    </source>
</evidence>
<dbReference type="InterPro" id="IPR010290">
    <property type="entry name" value="TM_effector"/>
</dbReference>
<dbReference type="Gene3D" id="1.20.1250.20">
    <property type="entry name" value="MFS general substrate transporter like domains"/>
    <property type="match status" value="1"/>
</dbReference>
<evidence type="ECO:0000256" key="6">
    <source>
        <dbReference type="ARBA" id="ARBA00023136"/>
    </source>
</evidence>
<comment type="subcellular location">
    <subcellularLocation>
        <location evidence="1">Cell membrane</location>
        <topology evidence="1">Multi-pass membrane protein</topology>
    </subcellularLocation>
</comment>
<dbReference type="PANTHER" id="PTHR23513">
    <property type="entry name" value="INTEGRAL MEMBRANE EFFLUX PROTEIN-RELATED"/>
    <property type="match status" value="1"/>
</dbReference>
<keyword evidence="4 8" id="KW-0812">Transmembrane</keyword>
<feature type="transmembrane region" description="Helical" evidence="8">
    <location>
        <begin position="109"/>
        <end position="142"/>
    </location>
</feature>
<comment type="caution">
    <text evidence="10">The sequence shown here is derived from an EMBL/GenBank/DDBJ whole genome shotgun (WGS) entry which is preliminary data.</text>
</comment>
<sequence length="428" mass="44429">MDESTADDTGTVGTGTEDGVEPTTSAPGRLPAAFYRLFSAAVVSGLGDGLRYTALPLLAASISDRPSVVATVTVAGMLPWLLFGLLAGVLADRADRRSLMWITDFTRSLLIAGFALLVATSTMSIWLIAVFAFVIGCAQVMFDTAAGAFLPAVVAPEQLGAANGRLMSAQVLTSQFIGPPIAGLLFAVSVVWLFVIDSIGFLVAAVLVLTLRVARQGPATSGGSVGSDLMDGLRWLNRHRVLRDQSVLYVAMAFVSGALLGVFVLYVKQDLDLGGFGYGLLMACFALGNLVVAPLVPRIRGAVGDRVSLSASVVTVVVTLTALGTLPHPVVAGLALLLFGGAVMNWMVVTVTMRQEMVPDQLLGRVTSTYRMLGFAANPFGALAGGAIATAVGIRSMLLVGAAVVVVSALAFRRGLDSQQILDDEPAG</sequence>
<keyword evidence="2" id="KW-0813">Transport</keyword>
<evidence type="ECO:0000256" key="2">
    <source>
        <dbReference type="ARBA" id="ARBA00022448"/>
    </source>
</evidence>
<dbReference type="AlphaFoldDB" id="A0A7Z0WSN8"/>
<keyword evidence="5 8" id="KW-1133">Transmembrane helix</keyword>
<feature type="compositionally biased region" description="Low complexity" evidence="7">
    <location>
        <begin position="7"/>
        <end position="24"/>
    </location>
</feature>
<feature type="domain" description="Major facilitator superfamily (MFS) profile" evidence="9">
    <location>
        <begin position="33"/>
        <end position="420"/>
    </location>
</feature>
<dbReference type="PROSITE" id="PS50850">
    <property type="entry name" value="MFS"/>
    <property type="match status" value="1"/>
</dbReference>
<gene>
    <name evidence="10" type="ORF">BLA60_03310</name>
</gene>
<evidence type="ECO:0000256" key="1">
    <source>
        <dbReference type="ARBA" id="ARBA00004651"/>
    </source>
</evidence>
<feature type="transmembrane region" description="Helical" evidence="8">
    <location>
        <begin position="307"/>
        <end position="324"/>
    </location>
</feature>
<feature type="region of interest" description="Disordered" evidence="7">
    <location>
        <begin position="1"/>
        <end position="25"/>
    </location>
</feature>
<reference evidence="10 11" key="1">
    <citation type="submission" date="2016-12" db="EMBL/GenBank/DDBJ databases">
        <title>The draft genome sequence of Actinophytocola xinjiangensis.</title>
        <authorList>
            <person name="Wang W."/>
            <person name="Yuan L."/>
        </authorList>
    </citation>
    <scope>NUCLEOTIDE SEQUENCE [LARGE SCALE GENOMIC DNA]</scope>
    <source>
        <strain evidence="10 11">CGMCC 4.4663</strain>
    </source>
</reference>
<organism evidence="10 11">
    <name type="scientific">Actinophytocola xinjiangensis</name>
    <dbReference type="NCBI Taxonomy" id="485602"/>
    <lineage>
        <taxon>Bacteria</taxon>
        <taxon>Bacillati</taxon>
        <taxon>Actinomycetota</taxon>
        <taxon>Actinomycetes</taxon>
        <taxon>Pseudonocardiales</taxon>
        <taxon>Pseudonocardiaceae</taxon>
    </lineage>
</organism>
<evidence type="ECO:0000256" key="7">
    <source>
        <dbReference type="SAM" id="MobiDB-lite"/>
    </source>
</evidence>
<dbReference type="Proteomes" id="UP000185696">
    <property type="component" value="Unassembled WGS sequence"/>
</dbReference>
<feature type="transmembrane region" description="Helical" evidence="8">
    <location>
        <begin position="330"/>
        <end position="349"/>
    </location>
</feature>
<dbReference type="SUPFAM" id="SSF103473">
    <property type="entry name" value="MFS general substrate transporter"/>
    <property type="match status" value="1"/>
</dbReference>
<dbReference type="Pfam" id="PF05977">
    <property type="entry name" value="MFS_3"/>
    <property type="match status" value="1"/>
</dbReference>
<evidence type="ECO:0000313" key="11">
    <source>
        <dbReference type="Proteomes" id="UP000185696"/>
    </source>
</evidence>
<keyword evidence="6 8" id="KW-0472">Membrane</keyword>
<dbReference type="GO" id="GO:0005886">
    <property type="term" value="C:plasma membrane"/>
    <property type="evidence" value="ECO:0007669"/>
    <property type="project" value="UniProtKB-SubCell"/>
</dbReference>
<keyword evidence="3" id="KW-1003">Cell membrane</keyword>
<evidence type="ECO:0000313" key="10">
    <source>
        <dbReference type="EMBL" id="OLF14188.1"/>
    </source>
</evidence>
<dbReference type="EMBL" id="MSIF01000001">
    <property type="protein sequence ID" value="OLF14188.1"/>
    <property type="molecule type" value="Genomic_DNA"/>
</dbReference>
<proteinExistence type="predicted"/>
<feature type="transmembrane region" description="Helical" evidence="8">
    <location>
        <begin position="181"/>
        <end position="209"/>
    </location>
</feature>
<feature type="transmembrane region" description="Helical" evidence="8">
    <location>
        <begin position="370"/>
        <end position="388"/>
    </location>
</feature>
<keyword evidence="11" id="KW-1185">Reference proteome</keyword>
<feature type="transmembrane region" description="Helical" evidence="8">
    <location>
        <begin position="273"/>
        <end position="295"/>
    </location>
</feature>
<evidence type="ECO:0000256" key="4">
    <source>
        <dbReference type="ARBA" id="ARBA00022692"/>
    </source>
</evidence>